<keyword evidence="3" id="KW-1185">Reference proteome</keyword>
<evidence type="ECO:0000313" key="2">
    <source>
        <dbReference type="EMBL" id="GJE26211.1"/>
    </source>
</evidence>
<accession>A0ABQ4T7G2</accession>
<organism evidence="2 3">
    <name type="scientific">Methylobacterium organophilum</name>
    <dbReference type="NCBI Taxonomy" id="410"/>
    <lineage>
        <taxon>Bacteria</taxon>
        <taxon>Pseudomonadati</taxon>
        <taxon>Pseudomonadota</taxon>
        <taxon>Alphaproteobacteria</taxon>
        <taxon>Hyphomicrobiales</taxon>
        <taxon>Methylobacteriaceae</taxon>
        <taxon>Methylobacterium</taxon>
    </lineage>
</organism>
<evidence type="ECO:0000313" key="3">
    <source>
        <dbReference type="Proteomes" id="UP001055156"/>
    </source>
</evidence>
<dbReference type="Proteomes" id="UP001055156">
    <property type="component" value="Unassembled WGS sequence"/>
</dbReference>
<name>A0ABQ4T7G2_METOR</name>
<reference evidence="2" key="2">
    <citation type="submission" date="2021-08" db="EMBL/GenBank/DDBJ databases">
        <authorList>
            <person name="Tani A."/>
            <person name="Ola A."/>
            <person name="Ogura Y."/>
            <person name="Katsura K."/>
            <person name="Hayashi T."/>
        </authorList>
    </citation>
    <scope>NUCLEOTIDE SEQUENCE</scope>
    <source>
        <strain evidence="2">NBRC 15689</strain>
    </source>
</reference>
<proteinExistence type="predicted"/>
<dbReference type="RefSeq" id="WP_238310147.1">
    <property type="nucleotide sequence ID" value="NZ_BPQV01000002.1"/>
</dbReference>
<protein>
    <submittedName>
        <fullName evidence="2">Uncharacterized protein</fullName>
    </submittedName>
</protein>
<reference evidence="2" key="1">
    <citation type="journal article" date="2021" name="Front. Microbiol.">
        <title>Comprehensive Comparative Genomics and Phenotyping of Methylobacterium Species.</title>
        <authorList>
            <person name="Alessa O."/>
            <person name="Ogura Y."/>
            <person name="Fujitani Y."/>
            <person name="Takami H."/>
            <person name="Hayashi T."/>
            <person name="Sahin N."/>
            <person name="Tani A."/>
        </authorList>
    </citation>
    <scope>NUCLEOTIDE SEQUENCE</scope>
    <source>
        <strain evidence="2">NBRC 15689</strain>
    </source>
</reference>
<gene>
    <name evidence="2" type="ORF">LKMONMHP_1058</name>
</gene>
<dbReference type="EMBL" id="BPQV01000002">
    <property type="protein sequence ID" value="GJE26211.1"/>
    <property type="molecule type" value="Genomic_DNA"/>
</dbReference>
<sequence length="60" mass="6403">MAEDPQQSEAYRAGKAAAEAREPRSRNPHPPGSPEHEAWQAGFAAVTAPDEIADDIADFA</sequence>
<evidence type="ECO:0000256" key="1">
    <source>
        <dbReference type="SAM" id="MobiDB-lite"/>
    </source>
</evidence>
<comment type="caution">
    <text evidence="2">The sequence shown here is derived from an EMBL/GenBank/DDBJ whole genome shotgun (WGS) entry which is preliminary data.</text>
</comment>
<feature type="region of interest" description="Disordered" evidence="1">
    <location>
        <begin position="1"/>
        <end position="44"/>
    </location>
</feature>